<dbReference type="InterPro" id="IPR001680">
    <property type="entry name" value="WD40_rpt"/>
</dbReference>
<gene>
    <name evidence="4" type="ORF">AKO1_001296</name>
</gene>
<dbReference type="SMART" id="SM00320">
    <property type="entry name" value="WD40"/>
    <property type="match status" value="4"/>
</dbReference>
<keyword evidence="5" id="KW-1185">Reference proteome</keyword>
<dbReference type="EMBL" id="JAOPGA020001292">
    <property type="protein sequence ID" value="KAL0486980.1"/>
    <property type="molecule type" value="Genomic_DNA"/>
</dbReference>
<dbReference type="Proteomes" id="UP001431209">
    <property type="component" value="Unassembled WGS sequence"/>
</dbReference>
<comment type="caution">
    <text evidence="4">The sequence shown here is derived from an EMBL/GenBank/DDBJ whole genome shotgun (WGS) entry which is preliminary data.</text>
</comment>
<accession>A0AAW2ZBY7</accession>
<dbReference type="InterPro" id="IPR036322">
    <property type="entry name" value="WD40_repeat_dom_sf"/>
</dbReference>
<proteinExistence type="predicted"/>
<keyword evidence="1" id="KW-0853">WD repeat</keyword>
<protein>
    <submittedName>
        <fullName evidence="4">mRNA export factor RAE1</fullName>
    </submittedName>
</protein>
<dbReference type="Gene3D" id="2.130.10.10">
    <property type="entry name" value="YVTN repeat-like/Quinoprotein amine dehydrogenase"/>
    <property type="match status" value="1"/>
</dbReference>
<evidence type="ECO:0000313" key="5">
    <source>
        <dbReference type="Proteomes" id="UP001431209"/>
    </source>
</evidence>
<feature type="compositionally biased region" description="Polar residues" evidence="3">
    <location>
        <begin position="1"/>
        <end position="11"/>
    </location>
</feature>
<evidence type="ECO:0000313" key="4">
    <source>
        <dbReference type="EMBL" id="KAL0486980.1"/>
    </source>
</evidence>
<dbReference type="PANTHER" id="PTHR10971">
    <property type="entry name" value="MRNA EXPORT FACTOR AND BUB3"/>
    <property type="match status" value="1"/>
</dbReference>
<dbReference type="SUPFAM" id="SSF50978">
    <property type="entry name" value="WD40 repeat-like"/>
    <property type="match status" value="1"/>
</dbReference>
<evidence type="ECO:0000256" key="1">
    <source>
        <dbReference type="ARBA" id="ARBA00022574"/>
    </source>
</evidence>
<dbReference type="AlphaFoldDB" id="A0AAW2ZBY7"/>
<dbReference type="InterPro" id="IPR019775">
    <property type="entry name" value="WD40_repeat_CS"/>
</dbReference>
<sequence length="338" mass="37870">MFGVSISGNDNNHYEVPQPPSDSISQISFCPSNDYLMAGSWSGQVQCWEIQRQGNKVNAVPKTVYQHDKPVICVDFTHDGKLLSAGCDNIAKYVQLGQNPTPITFAKHDAPIKVVKSLTSMDGFAMTGSWDKTLKFWDTRNPTGNPAANVTLPERCYDADVTGDFISVACAERKIALYDIKNLAQPLKLIDSPLKYQSRCISNFIDKTGFCVGSIEGRVAIQYINDTVPPKNFTFKCHRDPQNNVYAINDITFHPRFGTFVTMGADGMYHTWDKDAKSRVQQYKKTHPKLQVVSGRYNKDGTIFAYAVSYDWSQGPVFASKEAHIYLHVPEDKEVSKK</sequence>
<dbReference type="Pfam" id="PF00400">
    <property type="entry name" value="WD40"/>
    <property type="match status" value="3"/>
</dbReference>
<name>A0AAW2ZBY7_9EUKA</name>
<dbReference type="InterPro" id="IPR015943">
    <property type="entry name" value="WD40/YVTN_repeat-like_dom_sf"/>
</dbReference>
<keyword evidence="2" id="KW-0677">Repeat</keyword>
<dbReference type="PROSITE" id="PS00678">
    <property type="entry name" value="WD_REPEATS_1"/>
    <property type="match status" value="1"/>
</dbReference>
<organism evidence="4 5">
    <name type="scientific">Acrasis kona</name>
    <dbReference type="NCBI Taxonomy" id="1008807"/>
    <lineage>
        <taxon>Eukaryota</taxon>
        <taxon>Discoba</taxon>
        <taxon>Heterolobosea</taxon>
        <taxon>Tetramitia</taxon>
        <taxon>Eutetramitia</taxon>
        <taxon>Acrasidae</taxon>
        <taxon>Acrasis</taxon>
    </lineage>
</organism>
<evidence type="ECO:0000256" key="2">
    <source>
        <dbReference type="ARBA" id="ARBA00022737"/>
    </source>
</evidence>
<feature type="region of interest" description="Disordered" evidence="3">
    <location>
        <begin position="1"/>
        <end position="21"/>
    </location>
</feature>
<evidence type="ECO:0000256" key="3">
    <source>
        <dbReference type="SAM" id="MobiDB-lite"/>
    </source>
</evidence>
<reference evidence="4 5" key="1">
    <citation type="submission" date="2024-03" db="EMBL/GenBank/DDBJ databases">
        <title>The Acrasis kona genome and developmental transcriptomes reveal deep origins of eukaryotic multicellular pathways.</title>
        <authorList>
            <person name="Sheikh S."/>
            <person name="Fu C.-J."/>
            <person name="Brown M.W."/>
            <person name="Baldauf S.L."/>
        </authorList>
    </citation>
    <scope>NUCLEOTIDE SEQUENCE [LARGE SCALE GENOMIC DNA]</scope>
    <source>
        <strain evidence="4 5">ATCC MYA-3509</strain>
    </source>
</reference>